<dbReference type="GO" id="GO:0006310">
    <property type="term" value="P:DNA recombination"/>
    <property type="evidence" value="ECO:0007669"/>
    <property type="project" value="InterPro"/>
</dbReference>
<sequence length="810" mass="91506">MDFETLDSTQLFLIALKTLQPQPSLQTHHPPHPFPCQRLQPRRPPLPLLRPLPFLVPRRHLLHLSPRRPRRPPPTLLAALHRRRPSHANHCPSAVQSLFIPRATDDTTALRYAHNSDFRFSNCMVSEPALAPFVGVDAMFLDTTYCNPNVECKCENNSNDKVLFLVATYVIGKEKILPKLARRFKRKIHVDARKMEVLRVLGYGENGEFIKDEKESNIHVVGWNVLGETWPYFRPNFVRMKEVVSFVPTQWTYEVKRNKFAVKSKDSFQINLVPYICDVEKSDSKHADKMRKYFTWLVDETANKQDFLRGFHCVPCEKGEVGFKAEKVVSDAREPGQDMDKEVNALEKTEGDIGIGPDVAVGLSSFMEETWSNVVEAVSNFYKRETEFHEQVISCQNPVSTPKGCSLNTDSLAKPCLNTNNTGKNINIFSSQDSKLNNLRHTVPSPISPAKRKRSSDSKQKKKKPKVKARSEPSGSKQATITRFFSKLIPEMPGGAHSYNSEPKLDQSSKVEDLLPTDDRQLYKDEIDQFMQIINGNESLKKYAITIIEKTKGDINKALDIYYGNSEYLGENKISVESKIDRPVKVLKDNVDATHLSLPPEKYNPKEHATCWRDGQPAPYLHIARTLNLLEGEKGKIKATSLLCNMFRSLSALSLADVLPAVYLCNTKIGADHENKELNIGGSLVTAIFGTNKGDVAQECRQTHKSVVKHRLLATPTPLLIKDVFSALQKISVGSGSTSRKKGIIVHLMHSYCEKEMKFLVRTLRVISSFSEKIVSSTLSARMELSQISLTRAKHAFADKKPFLSLNCRE</sequence>
<dbReference type="GO" id="GO:0036297">
    <property type="term" value="P:interstrand cross-link repair"/>
    <property type="evidence" value="ECO:0000318"/>
    <property type="project" value="GO_Central"/>
</dbReference>
<dbReference type="GO" id="GO:0035312">
    <property type="term" value="F:5'-3' DNA exonuclease activity"/>
    <property type="evidence" value="ECO:0000318"/>
    <property type="project" value="GO_Central"/>
</dbReference>
<reference evidence="6" key="2">
    <citation type="submission" date="2018-02" db="UniProtKB">
        <authorList>
            <consortium name="EnsemblPlants"/>
        </authorList>
    </citation>
    <scope>IDENTIFICATION</scope>
    <source>
        <strain evidence="6">Williams 82</strain>
    </source>
</reference>
<feature type="region of interest" description="Disordered" evidence="3">
    <location>
        <begin position="432"/>
        <end position="480"/>
    </location>
</feature>
<evidence type="ECO:0000256" key="1">
    <source>
        <dbReference type="ARBA" id="ARBA00007572"/>
    </source>
</evidence>
<dbReference type="HOGENOM" id="CLU_348330_0_0_1"/>
<dbReference type="InterPro" id="IPR050191">
    <property type="entry name" value="ATP-dep_DNA_ligase"/>
</dbReference>
<dbReference type="EMBL" id="CM000835">
    <property type="protein sequence ID" value="KRH70436.1"/>
    <property type="molecule type" value="Genomic_DNA"/>
</dbReference>
<gene>
    <name evidence="5" type="ORF">GLYMA_02G090300</name>
</gene>
<dbReference type="eggNOG" id="KOG1361">
    <property type="taxonomic scope" value="Eukaryota"/>
</dbReference>
<dbReference type="Gene3D" id="3.40.50.12650">
    <property type="match status" value="1"/>
</dbReference>
<keyword evidence="7" id="KW-1185">Reference proteome</keyword>
<evidence type="ECO:0000256" key="2">
    <source>
        <dbReference type="ARBA" id="ARBA00022598"/>
    </source>
</evidence>
<feature type="region of interest" description="Disordered" evidence="3">
    <location>
        <begin position="492"/>
        <end position="511"/>
    </location>
</feature>
<reference evidence="5" key="3">
    <citation type="submission" date="2018-07" db="EMBL/GenBank/DDBJ databases">
        <title>WGS assembly of Glycine max.</title>
        <authorList>
            <person name="Schmutz J."/>
            <person name="Cannon S."/>
            <person name="Schlueter J."/>
            <person name="Ma J."/>
            <person name="Mitros T."/>
            <person name="Nelson W."/>
            <person name="Hyten D."/>
            <person name="Song Q."/>
            <person name="Thelen J."/>
            <person name="Cheng J."/>
            <person name="Xu D."/>
            <person name="Hellsten U."/>
            <person name="May G."/>
            <person name="Yu Y."/>
            <person name="Sakurai T."/>
            <person name="Umezawa T."/>
            <person name="Bhattacharyya M."/>
            <person name="Sandhu D."/>
            <person name="Valliyodan B."/>
            <person name="Lindquist E."/>
            <person name="Peto M."/>
            <person name="Grant D."/>
            <person name="Shu S."/>
            <person name="Goodstein D."/>
            <person name="Barry K."/>
            <person name="Futrell-Griggs M."/>
            <person name="Abernathy B."/>
            <person name="Du J."/>
            <person name="Tian Z."/>
            <person name="Zhu L."/>
            <person name="Gill N."/>
            <person name="Joshi T."/>
            <person name="Libault M."/>
            <person name="Sethuraman A."/>
            <person name="Zhang X."/>
            <person name="Shinozaki K."/>
            <person name="Nguyen H."/>
            <person name="Wing R."/>
            <person name="Cregan P."/>
            <person name="Specht J."/>
            <person name="Grimwood J."/>
            <person name="Rokhsar D."/>
            <person name="Stacey G."/>
            <person name="Shoemaker R."/>
            <person name="Jackson S."/>
        </authorList>
    </citation>
    <scope>NUCLEOTIDE SEQUENCE</scope>
    <source>
        <tissue evidence="5">Callus</tissue>
    </source>
</reference>
<dbReference type="OMA" id="VECKCEN"/>
<name>K7K7A2_SOYBN</name>
<dbReference type="eggNOG" id="KOG0967">
    <property type="taxonomic scope" value="Eukaryota"/>
</dbReference>
<dbReference type="EnsemblPlants" id="KRH70436">
    <property type="protein sequence ID" value="KRH70436"/>
    <property type="gene ID" value="GLYMA_02G090300"/>
</dbReference>
<dbReference type="Pfam" id="PF04675">
    <property type="entry name" value="DNA_ligase_A_N"/>
    <property type="match status" value="1"/>
</dbReference>
<evidence type="ECO:0000313" key="7">
    <source>
        <dbReference type="Proteomes" id="UP000008827"/>
    </source>
</evidence>
<reference evidence="5 6" key="1">
    <citation type="journal article" date="2010" name="Nature">
        <title>Genome sequence of the palaeopolyploid soybean.</title>
        <authorList>
            <person name="Schmutz J."/>
            <person name="Cannon S.B."/>
            <person name="Schlueter J."/>
            <person name="Ma J."/>
            <person name="Mitros T."/>
            <person name="Nelson W."/>
            <person name="Hyten D.L."/>
            <person name="Song Q."/>
            <person name="Thelen J.J."/>
            <person name="Cheng J."/>
            <person name="Xu D."/>
            <person name="Hellsten U."/>
            <person name="May G.D."/>
            <person name="Yu Y."/>
            <person name="Sakurai T."/>
            <person name="Umezawa T."/>
            <person name="Bhattacharyya M.K."/>
            <person name="Sandhu D."/>
            <person name="Valliyodan B."/>
            <person name="Lindquist E."/>
            <person name="Peto M."/>
            <person name="Grant D."/>
            <person name="Shu S."/>
            <person name="Goodstein D."/>
            <person name="Barry K."/>
            <person name="Futrell-Griggs M."/>
            <person name="Abernathy B."/>
            <person name="Du J."/>
            <person name="Tian Z."/>
            <person name="Zhu L."/>
            <person name="Gill N."/>
            <person name="Joshi T."/>
            <person name="Libault M."/>
            <person name="Sethuraman A."/>
            <person name="Zhang X.-C."/>
            <person name="Shinozaki K."/>
            <person name="Nguyen H.T."/>
            <person name="Wing R.A."/>
            <person name="Cregan P."/>
            <person name="Specht J."/>
            <person name="Grimwood J."/>
            <person name="Rokhsar D."/>
            <person name="Stacey G."/>
            <person name="Shoemaker R.C."/>
            <person name="Jackson S.A."/>
        </authorList>
    </citation>
    <scope>NUCLEOTIDE SEQUENCE</scope>
    <source>
        <strain evidence="6">cv. Williams 82</strain>
        <tissue evidence="5">Callus</tissue>
    </source>
</reference>
<dbReference type="SMR" id="K7K7A2"/>
<dbReference type="SUPFAM" id="SSF117018">
    <property type="entry name" value="ATP-dependent DNA ligase DNA-binding domain"/>
    <property type="match status" value="1"/>
</dbReference>
<evidence type="ECO:0000256" key="3">
    <source>
        <dbReference type="SAM" id="MobiDB-lite"/>
    </source>
</evidence>
<dbReference type="InterPro" id="IPR012308">
    <property type="entry name" value="DNA_ligase_ATP-dep_N"/>
</dbReference>
<dbReference type="InterPro" id="IPR036599">
    <property type="entry name" value="DNA_ligase_N_sf"/>
</dbReference>
<evidence type="ECO:0000259" key="4">
    <source>
        <dbReference type="Pfam" id="PF04675"/>
    </source>
</evidence>
<feature type="domain" description="DNA ligase ATP-dependent N-terminal" evidence="4">
    <location>
        <begin position="619"/>
        <end position="764"/>
    </location>
</feature>
<evidence type="ECO:0000313" key="5">
    <source>
        <dbReference type="EMBL" id="KRH70436.1"/>
    </source>
</evidence>
<dbReference type="Gene3D" id="1.10.3260.10">
    <property type="entry name" value="DNA ligase, ATP-dependent, N-terminal domain"/>
    <property type="match status" value="1"/>
</dbReference>
<dbReference type="GO" id="GO:0006303">
    <property type="term" value="P:double-strand break repair via nonhomologous end joining"/>
    <property type="evidence" value="ECO:0000318"/>
    <property type="project" value="GO_Central"/>
</dbReference>
<dbReference type="PaxDb" id="3847-GLYMA02G09960.2"/>
<dbReference type="InParanoid" id="K7K7A2"/>
<keyword evidence="2" id="KW-0436">Ligase</keyword>
<accession>K7K7A2</accession>
<dbReference type="PANTHER" id="PTHR45674">
    <property type="entry name" value="DNA LIGASE 1/3 FAMILY MEMBER"/>
    <property type="match status" value="1"/>
</dbReference>
<proteinExistence type="inferred from homology"/>
<dbReference type="GO" id="GO:0003684">
    <property type="term" value="F:damaged DNA binding"/>
    <property type="evidence" value="ECO:0000318"/>
    <property type="project" value="GO_Central"/>
</dbReference>
<dbReference type="PANTHER" id="PTHR45674:SF9">
    <property type="entry name" value="DNA LIGASE 3"/>
    <property type="match status" value="1"/>
</dbReference>
<dbReference type="AlphaFoldDB" id="K7K7A2"/>
<dbReference type="GO" id="GO:0003910">
    <property type="term" value="F:DNA ligase (ATP) activity"/>
    <property type="evidence" value="ECO:0007669"/>
    <property type="project" value="InterPro"/>
</dbReference>
<feature type="compositionally biased region" description="Basic residues" evidence="3">
    <location>
        <begin position="450"/>
        <end position="468"/>
    </location>
</feature>
<dbReference type="Proteomes" id="UP000008827">
    <property type="component" value="Chromosome 2"/>
</dbReference>
<dbReference type="GO" id="GO:0005634">
    <property type="term" value="C:nucleus"/>
    <property type="evidence" value="ECO:0000318"/>
    <property type="project" value="GO_Central"/>
</dbReference>
<dbReference type="STRING" id="3847.K7K7A2"/>
<dbReference type="Gramene" id="KRH70436">
    <property type="protein sequence ID" value="KRH70436"/>
    <property type="gene ID" value="GLYMA_02G090300"/>
</dbReference>
<organism evidence="5">
    <name type="scientific">Glycine max</name>
    <name type="common">Soybean</name>
    <name type="synonym">Glycine hispida</name>
    <dbReference type="NCBI Taxonomy" id="3847"/>
    <lineage>
        <taxon>Eukaryota</taxon>
        <taxon>Viridiplantae</taxon>
        <taxon>Streptophyta</taxon>
        <taxon>Embryophyta</taxon>
        <taxon>Tracheophyta</taxon>
        <taxon>Spermatophyta</taxon>
        <taxon>Magnoliopsida</taxon>
        <taxon>eudicotyledons</taxon>
        <taxon>Gunneridae</taxon>
        <taxon>Pentapetalae</taxon>
        <taxon>rosids</taxon>
        <taxon>fabids</taxon>
        <taxon>Fabales</taxon>
        <taxon>Fabaceae</taxon>
        <taxon>Papilionoideae</taxon>
        <taxon>50 kb inversion clade</taxon>
        <taxon>NPAAA clade</taxon>
        <taxon>indigoferoid/millettioid clade</taxon>
        <taxon>Phaseoleae</taxon>
        <taxon>Glycine</taxon>
        <taxon>Glycine subgen. Soja</taxon>
    </lineage>
</organism>
<evidence type="ECO:0000313" key="6">
    <source>
        <dbReference type="EnsemblPlants" id="KRH70436"/>
    </source>
</evidence>
<protein>
    <recommendedName>
        <fullName evidence="4">DNA ligase ATP-dependent N-terminal domain-containing protein</fullName>
    </recommendedName>
</protein>
<comment type="similarity">
    <text evidence="1">Belongs to the ATP-dependent DNA ligase family.</text>
</comment>